<dbReference type="PROSITE" id="PS00789">
    <property type="entry name" value="CHORISMATE_SYNTHASE_3"/>
    <property type="match status" value="1"/>
</dbReference>
<comment type="subunit">
    <text evidence="7">Homotetramer.</text>
</comment>
<keyword evidence="4 7" id="KW-0028">Amino-acid biosynthesis</keyword>
<evidence type="ECO:0000256" key="6">
    <source>
        <dbReference type="ARBA" id="ARBA00023239"/>
    </source>
</evidence>
<organism evidence="9 10">
    <name type="scientific">Archangium violaceum Cb vi76</name>
    <dbReference type="NCBI Taxonomy" id="1406225"/>
    <lineage>
        <taxon>Bacteria</taxon>
        <taxon>Pseudomonadati</taxon>
        <taxon>Myxococcota</taxon>
        <taxon>Myxococcia</taxon>
        <taxon>Myxococcales</taxon>
        <taxon>Cystobacterineae</taxon>
        <taxon>Archangiaceae</taxon>
        <taxon>Archangium</taxon>
    </lineage>
</organism>
<accession>A0A084SJK4</accession>
<comment type="caution">
    <text evidence="7">Lacks conserved residue(s) required for the propagation of feature annotation.</text>
</comment>
<comment type="catalytic activity">
    <reaction evidence="7 8">
        <text>5-O-(1-carboxyvinyl)-3-phosphoshikimate = chorismate + phosphate</text>
        <dbReference type="Rhea" id="RHEA:21020"/>
        <dbReference type="ChEBI" id="CHEBI:29748"/>
        <dbReference type="ChEBI" id="CHEBI:43474"/>
        <dbReference type="ChEBI" id="CHEBI:57701"/>
        <dbReference type="EC" id="4.2.3.5"/>
    </reaction>
</comment>
<keyword evidence="7" id="KW-0274">FAD</keyword>
<dbReference type="GO" id="GO:0008652">
    <property type="term" value="P:amino acid biosynthetic process"/>
    <property type="evidence" value="ECO:0007669"/>
    <property type="project" value="UniProtKB-KW"/>
</dbReference>
<evidence type="ECO:0000313" key="9">
    <source>
        <dbReference type="EMBL" id="KFA88639.1"/>
    </source>
</evidence>
<keyword evidence="6 7" id="KW-0456">Lyase</keyword>
<dbReference type="NCBIfam" id="TIGR00033">
    <property type="entry name" value="aroC"/>
    <property type="match status" value="1"/>
</dbReference>
<dbReference type="GO" id="GO:0010181">
    <property type="term" value="F:FMN binding"/>
    <property type="evidence" value="ECO:0007669"/>
    <property type="project" value="TreeGrafter"/>
</dbReference>
<dbReference type="UniPathway" id="UPA00053">
    <property type="reaction ID" value="UER00090"/>
</dbReference>
<comment type="cofactor">
    <cofactor evidence="7 8">
        <name>FMNH2</name>
        <dbReference type="ChEBI" id="CHEBI:57618"/>
    </cofactor>
    <text evidence="7 8">Reduced FMN (FMNH(2)).</text>
</comment>
<keyword evidence="5 7" id="KW-0057">Aromatic amino acid biosynthesis</keyword>
<keyword evidence="7" id="KW-0521">NADP</keyword>
<comment type="similarity">
    <text evidence="2 7 8">Belongs to the chorismate synthase family.</text>
</comment>
<dbReference type="Proteomes" id="UP000028547">
    <property type="component" value="Unassembled WGS sequence"/>
</dbReference>
<dbReference type="RefSeq" id="WP_043407996.1">
    <property type="nucleotide sequence ID" value="NZ_JPMI01000279.1"/>
</dbReference>
<keyword evidence="7" id="KW-0285">Flavoprotein</keyword>
<comment type="pathway">
    <text evidence="1 7 8">Metabolic intermediate biosynthesis; chorismate biosynthesis; chorismate from D-erythrose 4-phosphate and phosphoenolpyruvate: step 7/7.</text>
</comment>
<comment type="function">
    <text evidence="7">Catalyzes the anti-1,4-elimination of the C-3 phosphate and the C-6 proR hydrogen from 5-enolpyruvylshikimate-3-phosphate (EPSP) to yield chorismate, which is the branch point compound that serves as the starting substrate for the three terminal pathways of aromatic amino acid biosynthesis. This reaction introduces a second double bond into the aromatic ring system.</text>
</comment>
<feature type="binding site" evidence="7">
    <location>
        <position position="276"/>
    </location>
    <ligand>
        <name>FMN</name>
        <dbReference type="ChEBI" id="CHEBI:58210"/>
    </ligand>
</feature>
<evidence type="ECO:0000256" key="1">
    <source>
        <dbReference type="ARBA" id="ARBA00005044"/>
    </source>
</evidence>
<proteinExistence type="inferred from homology"/>
<dbReference type="PANTHER" id="PTHR21085">
    <property type="entry name" value="CHORISMATE SYNTHASE"/>
    <property type="match status" value="1"/>
</dbReference>
<comment type="caution">
    <text evidence="9">The sequence shown here is derived from an EMBL/GenBank/DDBJ whole genome shotgun (WGS) entry which is preliminary data.</text>
</comment>
<name>A0A084SJK4_9BACT</name>
<dbReference type="GO" id="GO:0009423">
    <property type="term" value="P:chorismate biosynthetic process"/>
    <property type="evidence" value="ECO:0007669"/>
    <property type="project" value="UniProtKB-UniRule"/>
</dbReference>
<feature type="binding site" evidence="7">
    <location>
        <position position="304"/>
    </location>
    <ligand>
        <name>FMN</name>
        <dbReference type="ChEBI" id="CHEBI:58210"/>
    </ligand>
</feature>
<dbReference type="EMBL" id="JPMI01000279">
    <property type="protein sequence ID" value="KFA88639.1"/>
    <property type="molecule type" value="Genomic_DNA"/>
</dbReference>
<dbReference type="PIRSF" id="PIRSF001456">
    <property type="entry name" value="Chorismate_synth"/>
    <property type="match status" value="1"/>
</dbReference>
<feature type="binding site" evidence="7">
    <location>
        <begin position="291"/>
        <end position="295"/>
    </location>
    <ligand>
        <name>FMN</name>
        <dbReference type="ChEBI" id="CHEBI:58210"/>
    </ligand>
</feature>
<dbReference type="AlphaFoldDB" id="A0A084SJK4"/>
<dbReference type="Gene3D" id="3.60.150.10">
    <property type="entry name" value="Chorismate synthase AroC"/>
    <property type="match status" value="1"/>
</dbReference>
<evidence type="ECO:0000256" key="7">
    <source>
        <dbReference type="HAMAP-Rule" id="MF_00300"/>
    </source>
</evidence>
<reference evidence="9 10" key="1">
    <citation type="submission" date="2014-07" db="EMBL/GenBank/DDBJ databases">
        <title>Draft Genome Sequence of Gephyronic Acid Producer, Cystobacter violaceus Strain Cb vi76.</title>
        <authorList>
            <person name="Stevens D.C."/>
            <person name="Young J."/>
            <person name="Carmichael R."/>
            <person name="Tan J."/>
            <person name="Taylor R.E."/>
        </authorList>
    </citation>
    <scope>NUCLEOTIDE SEQUENCE [LARGE SCALE GENOMIC DNA]</scope>
    <source>
        <strain evidence="9 10">Cb vi76</strain>
    </source>
</reference>
<feature type="binding site" evidence="7">
    <location>
        <position position="46"/>
    </location>
    <ligand>
        <name>NADP(+)</name>
        <dbReference type="ChEBI" id="CHEBI:58349"/>
    </ligand>
</feature>
<feature type="binding site" evidence="7">
    <location>
        <begin position="123"/>
        <end position="125"/>
    </location>
    <ligand>
        <name>FMN</name>
        <dbReference type="ChEBI" id="CHEBI:58210"/>
    </ligand>
</feature>
<evidence type="ECO:0000256" key="2">
    <source>
        <dbReference type="ARBA" id="ARBA00008014"/>
    </source>
</evidence>
<gene>
    <name evidence="7" type="primary">aroC</name>
    <name evidence="9" type="ORF">Q664_39920</name>
</gene>
<dbReference type="PROSITE" id="PS00788">
    <property type="entry name" value="CHORISMATE_SYNTHASE_2"/>
    <property type="match status" value="1"/>
</dbReference>
<evidence type="ECO:0000256" key="4">
    <source>
        <dbReference type="ARBA" id="ARBA00022605"/>
    </source>
</evidence>
<evidence type="ECO:0000256" key="5">
    <source>
        <dbReference type="ARBA" id="ARBA00023141"/>
    </source>
</evidence>
<dbReference type="InterPro" id="IPR035904">
    <property type="entry name" value="Chorismate_synth_AroC_sf"/>
</dbReference>
<dbReference type="CDD" id="cd07304">
    <property type="entry name" value="Chorismate_synthase"/>
    <property type="match status" value="1"/>
</dbReference>
<dbReference type="PANTHER" id="PTHR21085:SF0">
    <property type="entry name" value="CHORISMATE SYNTHASE"/>
    <property type="match status" value="1"/>
</dbReference>
<evidence type="ECO:0000256" key="8">
    <source>
        <dbReference type="RuleBase" id="RU000605"/>
    </source>
</evidence>
<dbReference type="InterPro" id="IPR020541">
    <property type="entry name" value="Chorismate_synthase_CS"/>
</dbReference>
<dbReference type="NCBIfam" id="NF003793">
    <property type="entry name" value="PRK05382.1"/>
    <property type="match status" value="1"/>
</dbReference>
<dbReference type="Pfam" id="PF01264">
    <property type="entry name" value="Chorismate_synt"/>
    <property type="match status" value="1"/>
</dbReference>
<dbReference type="HAMAP" id="MF_00300">
    <property type="entry name" value="Chorismate_synth"/>
    <property type="match status" value="1"/>
</dbReference>
<dbReference type="GO" id="GO:0004107">
    <property type="term" value="F:chorismate synthase activity"/>
    <property type="evidence" value="ECO:0007669"/>
    <property type="project" value="UniProtKB-UniRule"/>
</dbReference>
<dbReference type="GO" id="GO:0009073">
    <property type="term" value="P:aromatic amino acid family biosynthetic process"/>
    <property type="evidence" value="ECO:0007669"/>
    <property type="project" value="UniProtKB-KW"/>
</dbReference>
<dbReference type="InterPro" id="IPR000453">
    <property type="entry name" value="Chorismate_synth"/>
</dbReference>
<keyword evidence="7" id="KW-0288">FMN</keyword>
<dbReference type="SUPFAM" id="SSF103263">
    <property type="entry name" value="Chorismate synthase, AroC"/>
    <property type="match status" value="1"/>
</dbReference>
<evidence type="ECO:0000313" key="10">
    <source>
        <dbReference type="Proteomes" id="UP000028547"/>
    </source>
</evidence>
<dbReference type="EC" id="4.2.3.5" evidence="3 7"/>
<dbReference type="GO" id="GO:0005829">
    <property type="term" value="C:cytosol"/>
    <property type="evidence" value="ECO:0007669"/>
    <property type="project" value="TreeGrafter"/>
</dbReference>
<protein>
    <recommendedName>
        <fullName evidence="3 7">Chorismate synthase</fullName>
        <shortName evidence="7">CS</shortName>
        <ecNumber evidence="3 7">4.2.3.5</ecNumber>
    </recommendedName>
    <alternativeName>
        <fullName evidence="7">5-enolpyruvylshikimate-3-phosphate phospholyase</fullName>
    </alternativeName>
</protein>
<dbReference type="PROSITE" id="PS00787">
    <property type="entry name" value="CHORISMATE_SYNTHASE_1"/>
    <property type="match status" value="1"/>
</dbReference>
<sequence length="339" mass="36001">MNTIGTLFRLTTFGESHGPALGSIIDGCPAGIPLAPELIQAALDRRRPGQSALVTARAEPDQVEILSGVFEGKTLGTPIAAIVRNTNQRSGDYEKLKSEDRPGHADAVWRERFKHRDHRGGGRTSGRETLCRVIGGAVAEAYLAQAFPEVRTVAWVSQVGNLTSAIPAPGLTRAMVDEHPTRCPDPVAREEMSKRILAAKEAGDSLGGCIDIRVEGVPVGLGEPIFGKMKSLLAHALGSVGAVTGVIWGPPDLISRIEQPGKIFHSQKDTYGGIQGGLANGEPVAVRVYFKPPATLAEHAKSGRHDPCIMPRAVPVLESMVSLVLADLVLQLNARPHSA</sequence>
<evidence type="ECO:0000256" key="3">
    <source>
        <dbReference type="ARBA" id="ARBA00013036"/>
    </source>
</evidence>